<dbReference type="InterPro" id="IPR021718">
    <property type="entry name" value="CPSF73-100_C"/>
</dbReference>
<dbReference type="Pfam" id="PF07521">
    <property type="entry name" value="RMMBL"/>
    <property type="match status" value="1"/>
</dbReference>
<evidence type="ECO:0000256" key="1">
    <source>
        <dbReference type="ARBA" id="ARBA00004123"/>
    </source>
</evidence>
<dbReference type="GO" id="GO:0034247">
    <property type="term" value="P:snoRNA splicing"/>
    <property type="evidence" value="ECO:0007669"/>
    <property type="project" value="EnsemblFungi"/>
</dbReference>
<dbReference type="EMBL" id="KK365207">
    <property type="protein sequence ID" value="KCZ80052.1"/>
    <property type="molecule type" value="Genomic_DNA"/>
</dbReference>
<evidence type="ECO:0000313" key="13">
    <source>
        <dbReference type="EMBL" id="KCZ80052.1"/>
    </source>
</evidence>
<dbReference type="Pfam" id="PF11718">
    <property type="entry name" value="CPSF73-100_C"/>
    <property type="match status" value="1"/>
</dbReference>
<dbReference type="GO" id="GO:0031126">
    <property type="term" value="P:sno(s)RNA 3'-end processing"/>
    <property type="evidence" value="ECO:0007669"/>
    <property type="project" value="EnsemblFungi"/>
</dbReference>
<dbReference type="PANTHER" id="PTHR11203">
    <property type="entry name" value="CLEAVAGE AND POLYADENYLATION SPECIFICITY FACTOR FAMILY MEMBER"/>
    <property type="match status" value="1"/>
</dbReference>
<evidence type="ECO:0000256" key="5">
    <source>
        <dbReference type="ARBA" id="ARBA00022722"/>
    </source>
</evidence>
<dbReference type="GO" id="GO:0005847">
    <property type="term" value="C:mRNA cleavage and polyadenylation specificity factor complex"/>
    <property type="evidence" value="ECO:0007669"/>
    <property type="project" value="EnsemblFungi"/>
</dbReference>
<comment type="similarity">
    <text evidence="2">Belongs to the metallo-beta-lactamase superfamily. RNA-metabolizing metallo-beta-lactamase-like family. CPSF2/YSH1 subfamily.</text>
</comment>
<dbReference type="InterPro" id="IPR001279">
    <property type="entry name" value="Metallo-B-lactamas"/>
</dbReference>
<evidence type="ECO:0000259" key="11">
    <source>
        <dbReference type="SMART" id="SM00849"/>
    </source>
</evidence>
<evidence type="ECO:0000256" key="9">
    <source>
        <dbReference type="ARBA" id="ARBA00069466"/>
    </source>
</evidence>
<dbReference type="InterPro" id="IPR050698">
    <property type="entry name" value="MBL"/>
</dbReference>
<sequence length="645" mass="73332">MDKLITITPLGAGSEVGRSCVHIKYLETQILLDCGIHPAYTGQCSLPYLDLVDLTKIDAIFITHFHLDHGGALPYLTEKTEFTGRVFMTHPTKSILRFLLNDYSRLVSSGAEDSFTDTELKKCMDRIRTIDYYQQIRINDLKITALNAGHVLGAAMFLIQANNSLILYTGDYSREEDRHLKMADLPNVVYYGTKEINGLNDNINTNKLDILICESTYGVGCHLPKEERETRFITDIMKILNRGGRVLLPVFALGRAQELLLILEEHWRQFKLKFPIYYVSTLARKCINVYQTYLTMMNQHIQKQSDPFNFKFVSYLDSISSFEDNEPCVMVCSPGMLQSGVSRDLFDKWCSDEKNGVILTGYSVVGTLAKEILSEPTHITTLAGLKVPLKMSVSFISFSAHVDFLQNSSYISTVQPDKLFLVHGEVNEMHRLKNAINHNNKETECIILRNGESNSVPVKENETVSVPIIDENIAFRGILVKSKKMKVIRPEGINLIQRQCIKYNNSIESVKNTLTSFFNTSCTIEKEEENIIKLKIDEIKVELNETFMSLEWNGSYKNDLIAMTIARVASVEDNVYFNLKPHLNETEATLDILKNYFSNVNLEDGVIIINEENIKYQIKGTSVLGEGVYKEKIESLISKIHKLFV</sequence>
<evidence type="ECO:0000256" key="7">
    <source>
        <dbReference type="ARBA" id="ARBA00023242"/>
    </source>
</evidence>
<protein>
    <recommendedName>
        <fullName evidence="3">Endoribonuclease YSH1</fullName>
    </recommendedName>
    <alternativeName>
        <fullName evidence="9">Endoribonuclease ysh1</fullName>
    </alternativeName>
    <alternativeName>
        <fullName evidence="8 10">mRNA 3'-end-processing protein YSH1</fullName>
    </alternativeName>
</protein>
<dbReference type="GO" id="GO:0006369">
    <property type="term" value="P:termination of RNA polymerase II transcription"/>
    <property type="evidence" value="ECO:0007669"/>
    <property type="project" value="EnsemblFungi"/>
</dbReference>
<evidence type="ECO:0000256" key="4">
    <source>
        <dbReference type="ARBA" id="ARBA00022664"/>
    </source>
</evidence>
<comment type="subcellular location">
    <subcellularLocation>
        <location evidence="1">Nucleus</location>
    </subcellularLocation>
</comment>
<evidence type="ECO:0000256" key="10">
    <source>
        <dbReference type="ARBA" id="ARBA00075008"/>
    </source>
</evidence>
<dbReference type="Pfam" id="PF16661">
    <property type="entry name" value="Lactamase_B_6"/>
    <property type="match status" value="1"/>
</dbReference>
<dbReference type="GO" id="GO:0006398">
    <property type="term" value="P:mRNA 3'-end processing by stem-loop binding and cleavage"/>
    <property type="evidence" value="ECO:0007669"/>
    <property type="project" value="TreeGrafter"/>
</dbReference>
<dbReference type="SMART" id="SM00849">
    <property type="entry name" value="Lactamase_B"/>
    <property type="match status" value="1"/>
</dbReference>
<evidence type="ECO:0000256" key="6">
    <source>
        <dbReference type="ARBA" id="ARBA00022801"/>
    </source>
</evidence>
<organism evidence="13 14">
    <name type="scientific">Anncaliia algerae PRA339</name>
    <dbReference type="NCBI Taxonomy" id="1288291"/>
    <lineage>
        <taxon>Eukaryota</taxon>
        <taxon>Fungi</taxon>
        <taxon>Fungi incertae sedis</taxon>
        <taxon>Microsporidia</taxon>
        <taxon>Tubulinosematoidea</taxon>
        <taxon>Tubulinosematidae</taxon>
        <taxon>Anncaliia</taxon>
    </lineage>
</organism>
<dbReference type="GO" id="GO:0003723">
    <property type="term" value="F:RNA binding"/>
    <property type="evidence" value="ECO:0007669"/>
    <property type="project" value="TreeGrafter"/>
</dbReference>
<dbReference type="OrthoDB" id="10249535at2759"/>
<dbReference type="Pfam" id="PF10996">
    <property type="entry name" value="Beta-Casp"/>
    <property type="match status" value="1"/>
</dbReference>
<proteinExistence type="inferred from homology"/>
<feature type="domain" description="Metallo-beta-lactamase" evidence="11">
    <location>
        <begin position="17"/>
        <end position="222"/>
    </location>
</feature>
<accession>A0A059EYZ5</accession>
<keyword evidence="6" id="KW-0378">Hydrolase</keyword>
<keyword evidence="14" id="KW-1185">Reference proteome</keyword>
<evidence type="ECO:0000256" key="8">
    <source>
        <dbReference type="ARBA" id="ARBA00032592"/>
    </source>
</evidence>
<gene>
    <name evidence="13" type="ORF">H312_02541</name>
</gene>
<dbReference type="VEuPathDB" id="MicrosporidiaDB:H312_02541"/>
<dbReference type="HOGENOM" id="CLU_009673_2_3_1"/>
<dbReference type="FunFam" id="3.40.50.10890:FF:000001">
    <property type="entry name" value="Cleavage and polyadenylation specificity factor subunit 3"/>
    <property type="match status" value="1"/>
</dbReference>
<dbReference type="InterPro" id="IPR022712">
    <property type="entry name" value="Beta_Casp"/>
</dbReference>
<dbReference type="Proteomes" id="UP000030655">
    <property type="component" value="Unassembled WGS sequence"/>
</dbReference>
<dbReference type="GO" id="GO:0004521">
    <property type="term" value="F:RNA endonuclease activity"/>
    <property type="evidence" value="ECO:0007669"/>
    <property type="project" value="EnsemblFungi"/>
</dbReference>
<evidence type="ECO:0000259" key="12">
    <source>
        <dbReference type="SMART" id="SM01027"/>
    </source>
</evidence>
<reference evidence="13 14" key="2">
    <citation type="submission" date="2014-03" db="EMBL/GenBank/DDBJ databases">
        <title>The Genome Sequence of Anncaliia algerae insect isolate PRA339.</title>
        <authorList>
            <consortium name="The Broad Institute Genome Sequencing Platform"/>
            <consortium name="The Broad Institute Genome Sequencing Center for Infectious Disease"/>
            <person name="Cuomo C."/>
            <person name="Becnel J."/>
            <person name="Sanscrainte N."/>
            <person name="Walker B."/>
            <person name="Young S.K."/>
            <person name="Zeng Q."/>
            <person name="Gargeya S."/>
            <person name="Fitzgerald M."/>
            <person name="Haas B."/>
            <person name="Abouelleil A."/>
            <person name="Alvarado L."/>
            <person name="Arachchi H.M."/>
            <person name="Berlin A.M."/>
            <person name="Chapman S.B."/>
            <person name="Dewar J."/>
            <person name="Goldberg J."/>
            <person name="Griggs A."/>
            <person name="Gujja S."/>
            <person name="Hansen M."/>
            <person name="Howarth C."/>
            <person name="Imamovic A."/>
            <person name="Larimer J."/>
            <person name="McCowan C."/>
            <person name="Murphy C."/>
            <person name="Neiman D."/>
            <person name="Pearson M."/>
            <person name="Priest M."/>
            <person name="Roberts A."/>
            <person name="Saif S."/>
            <person name="Shea T."/>
            <person name="Sisk P."/>
            <person name="Sykes S."/>
            <person name="Wortman J."/>
            <person name="Nusbaum C."/>
            <person name="Birren B."/>
        </authorList>
    </citation>
    <scope>NUCLEOTIDE SEQUENCE [LARGE SCALE GENOMIC DNA]</scope>
    <source>
        <strain evidence="13 14">PRA339</strain>
    </source>
</reference>
<feature type="domain" description="Beta-Casp" evidence="12">
    <location>
        <begin position="256"/>
        <end position="372"/>
    </location>
</feature>
<dbReference type="GO" id="GO:0004534">
    <property type="term" value="F:5'-3' RNA exonuclease activity"/>
    <property type="evidence" value="ECO:0007669"/>
    <property type="project" value="TreeGrafter"/>
</dbReference>
<dbReference type="AlphaFoldDB" id="A0A059EYZ5"/>
<dbReference type="Gene3D" id="3.60.15.10">
    <property type="entry name" value="Ribonuclease Z/Hydroxyacylglutathione hydrolase-like"/>
    <property type="match status" value="1"/>
</dbReference>
<evidence type="ECO:0000256" key="2">
    <source>
        <dbReference type="ARBA" id="ARBA00010624"/>
    </source>
</evidence>
<keyword evidence="7" id="KW-0539">Nucleus</keyword>
<dbReference type="SUPFAM" id="SSF56281">
    <property type="entry name" value="Metallo-hydrolase/oxidoreductase"/>
    <property type="match status" value="1"/>
</dbReference>
<dbReference type="InterPro" id="IPR011108">
    <property type="entry name" value="RMMBL"/>
</dbReference>
<reference evidence="14" key="1">
    <citation type="submission" date="2013-02" db="EMBL/GenBank/DDBJ databases">
        <authorList>
            <consortium name="The Broad Institute Genome Sequencing Platform"/>
            <person name="Cuomo C."/>
            <person name="Becnel J."/>
            <person name="Sanscrainte N."/>
            <person name="Walker B."/>
            <person name="Young S.K."/>
            <person name="Zeng Q."/>
            <person name="Gargeya S."/>
            <person name="Fitzgerald M."/>
            <person name="Haas B."/>
            <person name="Abouelleil A."/>
            <person name="Alvarado L."/>
            <person name="Arachchi H.M."/>
            <person name="Berlin A.M."/>
            <person name="Chapman S.B."/>
            <person name="Dewar J."/>
            <person name="Goldberg J."/>
            <person name="Griggs A."/>
            <person name="Gujja S."/>
            <person name="Hansen M."/>
            <person name="Howarth C."/>
            <person name="Imamovic A."/>
            <person name="Larimer J."/>
            <person name="McCowan C."/>
            <person name="Murphy C."/>
            <person name="Neiman D."/>
            <person name="Pearson M."/>
            <person name="Priest M."/>
            <person name="Roberts A."/>
            <person name="Saif S."/>
            <person name="Shea T."/>
            <person name="Sisk P."/>
            <person name="Sykes S."/>
            <person name="Wortman J."/>
            <person name="Nusbaum C."/>
            <person name="Birren B."/>
        </authorList>
    </citation>
    <scope>NUCLEOTIDE SEQUENCE [LARGE SCALE GENOMIC DNA]</scope>
    <source>
        <strain evidence="14">PRA339</strain>
    </source>
</reference>
<dbReference type="STRING" id="1288291.A0A059EYZ5"/>
<dbReference type="PANTHER" id="PTHR11203:SF11">
    <property type="entry name" value="CLEAVAGE AND POLYADENYLATION SPECIFICITY FACTOR SUBUNIT 3"/>
    <property type="match status" value="1"/>
</dbReference>
<dbReference type="SMART" id="SM01027">
    <property type="entry name" value="Beta-Casp"/>
    <property type="match status" value="1"/>
</dbReference>
<name>A0A059EYZ5_9MICR</name>
<keyword evidence="4" id="KW-0507">mRNA processing</keyword>
<dbReference type="InterPro" id="IPR036866">
    <property type="entry name" value="RibonucZ/Hydroxyglut_hydro"/>
</dbReference>
<evidence type="ECO:0000256" key="3">
    <source>
        <dbReference type="ARBA" id="ARBA00018311"/>
    </source>
</evidence>
<dbReference type="Gene3D" id="3.40.50.10890">
    <property type="match status" value="1"/>
</dbReference>
<evidence type="ECO:0000313" key="14">
    <source>
        <dbReference type="Proteomes" id="UP000030655"/>
    </source>
</evidence>
<keyword evidence="5" id="KW-0540">Nuclease</keyword>